<keyword evidence="2" id="KW-1185">Reference proteome</keyword>
<dbReference type="EMBL" id="JACMSC010000004">
    <property type="protein sequence ID" value="KAG6525477.1"/>
    <property type="molecule type" value="Genomic_DNA"/>
</dbReference>
<proteinExistence type="predicted"/>
<evidence type="ECO:0000313" key="1">
    <source>
        <dbReference type="EMBL" id="KAG6525477.1"/>
    </source>
</evidence>
<accession>A0A8J5HIS9</accession>
<sequence>MIMILYSFHIHVLSSKPGKLGVVAVFKQAVKEEVASAVSTNKSLGLAKDDLSVIMPKWFFKISPMWPGELNEHTKLSMLRNAPWALSNFHRGEPHPNFNQDGDGDNAFDITAGDGDNAFDITTDVAKMICENLNWIIVM</sequence>
<name>A0A8J5HIS9_ZINOF</name>
<comment type="caution">
    <text evidence="1">The sequence shown here is derived from an EMBL/GenBank/DDBJ whole genome shotgun (WGS) entry which is preliminary data.</text>
</comment>
<organism evidence="1 2">
    <name type="scientific">Zingiber officinale</name>
    <name type="common">Ginger</name>
    <name type="synonym">Amomum zingiber</name>
    <dbReference type="NCBI Taxonomy" id="94328"/>
    <lineage>
        <taxon>Eukaryota</taxon>
        <taxon>Viridiplantae</taxon>
        <taxon>Streptophyta</taxon>
        <taxon>Embryophyta</taxon>
        <taxon>Tracheophyta</taxon>
        <taxon>Spermatophyta</taxon>
        <taxon>Magnoliopsida</taxon>
        <taxon>Liliopsida</taxon>
        <taxon>Zingiberales</taxon>
        <taxon>Zingiberaceae</taxon>
        <taxon>Zingiber</taxon>
    </lineage>
</organism>
<dbReference type="AlphaFoldDB" id="A0A8J5HIS9"/>
<gene>
    <name evidence="1" type="ORF">ZIOFF_015433</name>
</gene>
<protein>
    <submittedName>
        <fullName evidence="1">Uncharacterized protein</fullName>
    </submittedName>
</protein>
<reference evidence="1 2" key="1">
    <citation type="submission" date="2020-08" db="EMBL/GenBank/DDBJ databases">
        <title>Plant Genome Project.</title>
        <authorList>
            <person name="Zhang R.-G."/>
        </authorList>
    </citation>
    <scope>NUCLEOTIDE SEQUENCE [LARGE SCALE GENOMIC DNA]</scope>
    <source>
        <tissue evidence="1">Rhizome</tissue>
    </source>
</reference>
<dbReference type="Proteomes" id="UP000734854">
    <property type="component" value="Unassembled WGS sequence"/>
</dbReference>
<evidence type="ECO:0000313" key="2">
    <source>
        <dbReference type="Proteomes" id="UP000734854"/>
    </source>
</evidence>